<feature type="domain" description="HTH CENPB-type" evidence="2">
    <location>
        <begin position="55"/>
        <end position="108"/>
    </location>
</feature>
<dbReference type="Pfam" id="PF03221">
    <property type="entry name" value="HTH_Tnp_Tc5"/>
    <property type="match status" value="1"/>
</dbReference>
<gene>
    <name evidence="3" type="ORF">GLOINDRAFT_10737</name>
</gene>
<accession>U9SSY8</accession>
<evidence type="ECO:0000256" key="1">
    <source>
        <dbReference type="ARBA" id="ARBA00023125"/>
    </source>
</evidence>
<dbReference type="PANTHER" id="PTHR19303">
    <property type="entry name" value="TRANSPOSON"/>
    <property type="match status" value="1"/>
</dbReference>
<sequence length="133" mass="15459">MTQSNQLKKHRSAISDDYPNLTIEQCTISKILLQKDKWKTVLENEKSNKIFKHKPVKFPMLDRAMNIWVENVTAEGVILTDLLIKEKARVFAELFDKFKKRNNIRKHRVYGESGSAPLASLPEERAKLHQLLS</sequence>
<dbReference type="AlphaFoldDB" id="U9SSY8"/>
<organism evidence="3">
    <name type="scientific">Rhizophagus irregularis (strain DAOM 181602 / DAOM 197198 / MUCL 43194)</name>
    <name type="common">Arbuscular mycorrhizal fungus</name>
    <name type="synonym">Glomus intraradices</name>
    <dbReference type="NCBI Taxonomy" id="747089"/>
    <lineage>
        <taxon>Eukaryota</taxon>
        <taxon>Fungi</taxon>
        <taxon>Fungi incertae sedis</taxon>
        <taxon>Mucoromycota</taxon>
        <taxon>Glomeromycotina</taxon>
        <taxon>Glomeromycetes</taxon>
        <taxon>Glomerales</taxon>
        <taxon>Glomeraceae</taxon>
        <taxon>Rhizophagus</taxon>
    </lineage>
</organism>
<dbReference type="InterPro" id="IPR006600">
    <property type="entry name" value="HTH_CenpB_DNA-bd_dom"/>
</dbReference>
<evidence type="ECO:0000259" key="2">
    <source>
        <dbReference type="SMART" id="SM00674"/>
    </source>
</evidence>
<dbReference type="InterPro" id="IPR050863">
    <property type="entry name" value="CenT-Element_Derived"/>
</dbReference>
<dbReference type="InterPro" id="IPR009057">
    <property type="entry name" value="Homeodomain-like_sf"/>
</dbReference>
<dbReference type="Gene3D" id="1.10.10.60">
    <property type="entry name" value="Homeodomain-like"/>
    <property type="match status" value="1"/>
</dbReference>
<proteinExistence type="predicted"/>
<reference evidence="3" key="1">
    <citation type="submission" date="2013-07" db="EMBL/GenBank/DDBJ databases">
        <title>The genome of an arbuscular mycorrhizal fungus provides insights into the evolution of the oldest plant symbiosis.</title>
        <authorList>
            <consortium name="DOE Joint Genome Institute"/>
            <person name="Tisserant E."/>
            <person name="Malbreil M."/>
            <person name="Kuo A."/>
            <person name="Kohler A."/>
            <person name="Symeonidi A."/>
            <person name="Balestrini R."/>
            <person name="Charron P."/>
            <person name="Duensing N."/>
            <person name="Frei-dit-Frey N."/>
            <person name="Gianinazzi-Pearson V."/>
            <person name="Gilbert B."/>
            <person name="Handa Y."/>
            <person name="Hijri M."/>
            <person name="Kaul R."/>
            <person name="Kawaguchi M."/>
            <person name="Krajinski F."/>
            <person name="Lammers P."/>
            <person name="Lapierre D."/>
            <person name="Masclaux F.G."/>
            <person name="Murat C."/>
            <person name="Morin E."/>
            <person name="Ndikumana S."/>
            <person name="Pagni M."/>
            <person name="Petitpierre D."/>
            <person name="Requena N."/>
            <person name="Rosikiewicz P."/>
            <person name="Riley R."/>
            <person name="Saito K."/>
            <person name="San Clemente H."/>
            <person name="Shapiro H."/>
            <person name="van Tuinen D."/>
            <person name="Becard G."/>
            <person name="Bonfante P."/>
            <person name="Paszkowski U."/>
            <person name="Shachar-Hill Y."/>
            <person name="Young J.P."/>
            <person name="Sanders I.R."/>
            <person name="Henrissat B."/>
            <person name="Rensing S.A."/>
            <person name="Grigoriev I.V."/>
            <person name="Corradi N."/>
            <person name="Roux C."/>
            <person name="Martin F."/>
        </authorList>
    </citation>
    <scope>NUCLEOTIDE SEQUENCE</scope>
    <source>
        <strain evidence="3">DAOM 197198</strain>
    </source>
</reference>
<dbReference type="SUPFAM" id="SSF46689">
    <property type="entry name" value="Homeodomain-like"/>
    <property type="match status" value="1"/>
</dbReference>
<dbReference type="GO" id="GO:0005634">
    <property type="term" value="C:nucleus"/>
    <property type="evidence" value="ECO:0007669"/>
    <property type="project" value="TreeGrafter"/>
</dbReference>
<name>U9SSY8_RHIID</name>
<dbReference type="SMART" id="SM00674">
    <property type="entry name" value="CENPB"/>
    <property type="match status" value="1"/>
</dbReference>
<keyword evidence="1" id="KW-0238">DNA-binding</keyword>
<protein>
    <recommendedName>
        <fullName evidence="2">HTH CENPB-type domain-containing protein</fullName>
    </recommendedName>
</protein>
<dbReference type="EMBL" id="KI298929">
    <property type="protein sequence ID" value="ERZ98231.1"/>
    <property type="molecule type" value="Genomic_DNA"/>
</dbReference>
<dbReference type="PANTHER" id="PTHR19303:SF70">
    <property type="entry name" value="HTH CENPB-TYPE DOMAIN-CONTAINING PROTEIN"/>
    <property type="match status" value="1"/>
</dbReference>
<dbReference type="VEuPathDB" id="FungiDB:RhiirFUN_014471"/>
<evidence type="ECO:0000313" key="3">
    <source>
        <dbReference type="EMBL" id="ERZ98231.1"/>
    </source>
</evidence>
<dbReference type="GO" id="GO:0003677">
    <property type="term" value="F:DNA binding"/>
    <property type="evidence" value="ECO:0007669"/>
    <property type="project" value="UniProtKB-KW"/>
</dbReference>
<dbReference type="HOGENOM" id="CLU_018294_7_0_1"/>